<keyword evidence="4" id="KW-1185">Reference proteome</keyword>
<dbReference type="GO" id="GO:0016787">
    <property type="term" value="F:hydrolase activity"/>
    <property type="evidence" value="ECO:0007669"/>
    <property type="project" value="UniProtKB-KW"/>
</dbReference>
<protein>
    <submittedName>
        <fullName evidence="3">Hydrolase</fullName>
    </submittedName>
</protein>
<gene>
    <name evidence="3" type="ORF">GCM10011611_58730</name>
</gene>
<evidence type="ECO:0000313" key="3">
    <source>
        <dbReference type="EMBL" id="GGF44559.1"/>
    </source>
</evidence>
<organism evidence="3 4">
    <name type="scientific">Aliidongia dinghuensis</name>
    <dbReference type="NCBI Taxonomy" id="1867774"/>
    <lineage>
        <taxon>Bacteria</taxon>
        <taxon>Pseudomonadati</taxon>
        <taxon>Pseudomonadota</taxon>
        <taxon>Alphaproteobacteria</taxon>
        <taxon>Rhodospirillales</taxon>
        <taxon>Dongiaceae</taxon>
        <taxon>Aliidongia</taxon>
    </lineage>
</organism>
<dbReference type="Gene3D" id="3.20.20.140">
    <property type="entry name" value="Metal-dependent hydrolases"/>
    <property type="match status" value="1"/>
</dbReference>
<proteinExistence type="inferred from homology"/>
<dbReference type="Pfam" id="PF04909">
    <property type="entry name" value="Amidohydro_2"/>
    <property type="match status" value="1"/>
</dbReference>
<dbReference type="RefSeq" id="WP_229744046.1">
    <property type="nucleotide sequence ID" value="NZ_BMJQ01000021.1"/>
</dbReference>
<dbReference type="PANTHER" id="PTHR43569:SF2">
    <property type="entry name" value="AMIDOHYDROLASE-RELATED DOMAIN-CONTAINING PROTEIN"/>
    <property type="match status" value="1"/>
</dbReference>
<dbReference type="InterPro" id="IPR052350">
    <property type="entry name" value="Metallo-dep_Lactonases"/>
</dbReference>
<name>A0A8J2YZA3_9PROT</name>
<dbReference type="InterPro" id="IPR032466">
    <property type="entry name" value="Metal_Hydrolase"/>
</dbReference>
<feature type="domain" description="Amidohydrolase-related" evidence="2">
    <location>
        <begin position="2"/>
        <end position="275"/>
    </location>
</feature>
<dbReference type="Proteomes" id="UP000646365">
    <property type="component" value="Unassembled WGS sequence"/>
</dbReference>
<comment type="similarity">
    <text evidence="1">Belongs to the metallo-dependent hydrolases superfamily.</text>
</comment>
<reference evidence="3" key="2">
    <citation type="submission" date="2020-09" db="EMBL/GenBank/DDBJ databases">
        <authorList>
            <person name="Sun Q."/>
            <person name="Zhou Y."/>
        </authorList>
    </citation>
    <scope>NUCLEOTIDE SEQUENCE</scope>
    <source>
        <strain evidence="3">CGMCC 1.15725</strain>
    </source>
</reference>
<evidence type="ECO:0000256" key="1">
    <source>
        <dbReference type="ARBA" id="ARBA00038310"/>
    </source>
</evidence>
<dbReference type="SUPFAM" id="SSF51556">
    <property type="entry name" value="Metallo-dependent hydrolases"/>
    <property type="match status" value="1"/>
</dbReference>
<dbReference type="PANTHER" id="PTHR43569">
    <property type="entry name" value="AMIDOHYDROLASE"/>
    <property type="match status" value="1"/>
</dbReference>
<dbReference type="AlphaFoldDB" id="A0A8J2YZA3"/>
<evidence type="ECO:0000313" key="4">
    <source>
        <dbReference type="Proteomes" id="UP000646365"/>
    </source>
</evidence>
<evidence type="ECO:0000259" key="2">
    <source>
        <dbReference type="Pfam" id="PF04909"/>
    </source>
</evidence>
<dbReference type="InterPro" id="IPR006680">
    <property type="entry name" value="Amidohydro-rel"/>
</dbReference>
<reference evidence="3" key="1">
    <citation type="journal article" date="2014" name="Int. J. Syst. Evol. Microbiol.">
        <title>Complete genome sequence of Corynebacterium casei LMG S-19264T (=DSM 44701T), isolated from a smear-ripened cheese.</title>
        <authorList>
            <consortium name="US DOE Joint Genome Institute (JGI-PGF)"/>
            <person name="Walter F."/>
            <person name="Albersmeier A."/>
            <person name="Kalinowski J."/>
            <person name="Ruckert C."/>
        </authorList>
    </citation>
    <scope>NUCLEOTIDE SEQUENCE</scope>
    <source>
        <strain evidence="3">CGMCC 1.15725</strain>
    </source>
</reference>
<sequence length="276" mass="29751">MIDAHFHIWRPARGDYGWLTPALGALHRDVAIADWRREAAPCGVTGGILVQAAPTEAETRFLLDAAAAEPGAPVLASWVLGVVGWVDLTAADAPHRVAEAARAPRLKGLRPMLQDIADPEWILASAVAPGLAAMAAHGLTFDALVRPVHLPRIRTLAARHPDLTIVIDHGAKPDIAGDAFAPWADEIERIARDTQAFCKLSGLLTEAGSSPERLPRYIAHLAACFGPERLIWGSDWPVLELAGNYRDWHALALNLVPAADRDAVFGGNARRAYRLD</sequence>
<comment type="caution">
    <text evidence="3">The sequence shown here is derived from an EMBL/GenBank/DDBJ whole genome shotgun (WGS) entry which is preliminary data.</text>
</comment>
<keyword evidence="3" id="KW-0378">Hydrolase</keyword>
<dbReference type="EMBL" id="BMJQ01000021">
    <property type="protein sequence ID" value="GGF44559.1"/>
    <property type="molecule type" value="Genomic_DNA"/>
</dbReference>
<accession>A0A8J2YZA3</accession>